<dbReference type="OrthoDB" id="6437189at2759"/>
<evidence type="ECO:0000313" key="1">
    <source>
        <dbReference type="EMBL" id="GFT26120.1"/>
    </source>
</evidence>
<gene>
    <name evidence="1" type="ORF">NPIL_61051</name>
</gene>
<organism evidence="1 2">
    <name type="scientific">Nephila pilipes</name>
    <name type="common">Giant wood spider</name>
    <name type="synonym">Nephila maculata</name>
    <dbReference type="NCBI Taxonomy" id="299642"/>
    <lineage>
        <taxon>Eukaryota</taxon>
        <taxon>Metazoa</taxon>
        <taxon>Ecdysozoa</taxon>
        <taxon>Arthropoda</taxon>
        <taxon>Chelicerata</taxon>
        <taxon>Arachnida</taxon>
        <taxon>Araneae</taxon>
        <taxon>Araneomorphae</taxon>
        <taxon>Entelegynae</taxon>
        <taxon>Araneoidea</taxon>
        <taxon>Nephilidae</taxon>
        <taxon>Nephila</taxon>
    </lineage>
</organism>
<keyword evidence="2" id="KW-1185">Reference proteome</keyword>
<accession>A0A8X6TK07</accession>
<dbReference type="Proteomes" id="UP000887013">
    <property type="component" value="Unassembled WGS sequence"/>
</dbReference>
<name>A0A8X6TK07_NEPPI</name>
<protein>
    <submittedName>
        <fullName evidence="1">Uncharacterized protein</fullName>
    </submittedName>
</protein>
<dbReference type="EMBL" id="BMAW01011902">
    <property type="protein sequence ID" value="GFT26120.1"/>
    <property type="molecule type" value="Genomic_DNA"/>
</dbReference>
<dbReference type="AlphaFoldDB" id="A0A8X6TK07"/>
<reference evidence="1" key="1">
    <citation type="submission" date="2020-08" db="EMBL/GenBank/DDBJ databases">
        <title>Multicomponent nature underlies the extraordinary mechanical properties of spider dragline silk.</title>
        <authorList>
            <person name="Kono N."/>
            <person name="Nakamura H."/>
            <person name="Mori M."/>
            <person name="Yoshida Y."/>
            <person name="Ohtoshi R."/>
            <person name="Malay A.D."/>
            <person name="Moran D.A.P."/>
            <person name="Tomita M."/>
            <person name="Numata K."/>
            <person name="Arakawa K."/>
        </authorList>
    </citation>
    <scope>NUCLEOTIDE SEQUENCE</scope>
</reference>
<evidence type="ECO:0000313" key="2">
    <source>
        <dbReference type="Proteomes" id="UP000887013"/>
    </source>
</evidence>
<sequence length="183" mass="20477">MPALKRASPYAWRRGQARYAYALEFAPAKPQRTVGWEELYGGTQMSDQSVEGGRCLMQEIVGSSTPLLTGSGEVAALGMVSLNFGGEQRLRLQQSSICSGFLFQLCKTCQLQSKLHSISPNTFFHASTNCLKRWSYARDYYIRPKGKPGSGPAGEAEKKRSKSLIFGWYSDIPENHNHKCCWR</sequence>
<proteinExistence type="predicted"/>
<comment type="caution">
    <text evidence="1">The sequence shown here is derived from an EMBL/GenBank/DDBJ whole genome shotgun (WGS) entry which is preliminary data.</text>
</comment>